<keyword evidence="1" id="KW-0677">Repeat</keyword>
<protein>
    <submittedName>
        <fullName evidence="5">Calmodulin</fullName>
    </submittedName>
</protein>
<dbReference type="Gene3D" id="1.10.238.10">
    <property type="entry name" value="EF-hand"/>
    <property type="match status" value="1"/>
</dbReference>
<feature type="region of interest" description="Disordered" evidence="3">
    <location>
        <begin position="1"/>
        <end position="70"/>
    </location>
</feature>
<evidence type="ECO:0000313" key="6">
    <source>
        <dbReference type="Proteomes" id="UP001212841"/>
    </source>
</evidence>
<accession>A0AAD5S1B6</accession>
<sequence length="160" mass="17623">MSSSRLLRPQKDTASSGHRSSTLTRPKQSPQPSPRPSSTSATRTSTSATSLLRSTTSLQPVPRSEVAKSLGLTEEEEEYYHEAFRIFDRDSSNSIDIHELQLAMLSIGLSPSFQELSAMIARVDVDQTGTVEFDEFLRMIVAQSGGLGNIRDDSDLREAF</sequence>
<proteinExistence type="predicted"/>
<evidence type="ECO:0000256" key="1">
    <source>
        <dbReference type="ARBA" id="ARBA00022737"/>
    </source>
</evidence>
<dbReference type="InterPro" id="IPR002048">
    <property type="entry name" value="EF_hand_dom"/>
</dbReference>
<feature type="domain" description="EF-hand" evidence="4">
    <location>
        <begin position="75"/>
        <end position="110"/>
    </location>
</feature>
<feature type="non-terminal residue" evidence="5">
    <location>
        <position position="1"/>
    </location>
</feature>
<dbReference type="GO" id="GO:0005509">
    <property type="term" value="F:calcium ion binding"/>
    <property type="evidence" value="ECO:0007669"/>
    <property type="project" value="InterPro"/>
</dbReference>
<evidence type="ECO:0000259" key="4">
    <source>
        <dbReference type="PROSITE" id="PS50222"/>
    </source>
</evidence>
<dbReference type="SMART" id="SM00054">
    <property type="entry name" value="EFh"/>
    <property type="match status" value="2"/>
</dbReference>
<dbReference type="SUPFAM" id="SSF47473">
    <property type="entry name" value="EF-hand"/>
    <property type="match status" value="1"/>
</dbReference>
<feature type="compositionally biased region" description="Polar residues" evidence="3">
    <location>
        <begin position="12"/>
        <end position="27"/>
    </location>
</feature>
<keyword evidence="6" id="KW-1185">Reference proteome</keyword>
<dbReference type="PANTHER" id="PTHR47500:SF3">
    <property type="entry name" value="EF-HAND DOMAIN-CONTAINING PROTEIN"/>
    <property type="match status" value="1"/>
</dbReference>
<dbReference type="InterPro" id="IPR011992">
    <property type="entry name" value="EF-hand-dom_pair"/>
</dbReference>
<evidence type="ECO:0000256" key="3">
    <source>
        <dbReference type="SAM" id="MobiDB-lite"/>
    </source>
</evidence>
<name>A0AAD5S1B6_9FUNG</name>
<evidence type="ECO:0000313" key="5">
    <source>
        <dbReference type="EMBL" id="KAJ3027871.1"/>
    </source>
</evidence>
<organism evidence="5 6">
    <name type="scientific">Rhizophlyctis rosea</name>
    <dbReference type="NCBI Taxonomy" id="64517"/>
    <lineage>
        <taxon>Eukaryota</taxon>
        <taxon>Fungi</taxon>
        <taxon>Fungi incertae sedis</taxon>
        <taxon>Chytridiomycota</taxon>
        <taxon>Chytridiomycota incertae sedis</taxon>
        <taxon>Chytridiomycetes</taxon>
        <taxon>Rhizophlyctidales</taxon>
        <taxon>Rhizophlyctidaceae</taxon>
        <taxon>Rhizophlyctis</taxon>
    </lineage>
</organism>
<dbReference type="InterPro" id="IPR018247">
    <property type="entry name" value="EF_Hand_1_Ca_BS"/>
</dbReference>
<dbReference type="AlphaFoldDB" id="A0AAD5S1B6"/>
<dbReference type="Proteomes" id="UP001212841">
    <property type="component" value="Unassembled WGS sequence"/>
</dbReference>
<dbReference type="InterPro" id="IPR043520">
    <property type="entry name" value="SPT21"/>
</dbReference>
<dbReference type="PROSITE" id="PS50222">
    <property type="entry name" value="EF_HAND_2"/>
    <property type="match status" value="2"/>
</dbReference>
<dbReference type="FunFam" id="1.10.238.10:FF:000178">
    <property type="entry name" value="Calmodulin-2 A"/>
    <property type="match status" value="1"/>
</dbReference>
<reference evidence="5" key="1">
    <citation type="submission" date="2020-05" db="EMBL/GenBank/DDBJ databases">
        <title>Phylogenomic resolution of chytrid fungi.</title>
        <authorList>
            <person name="Stajich J.E."/>
            <person name="Amses K."/>
            <person name="Simmons R."/>
            <person name="Seto K."/>
            <person name="Myers J."/>
            <person name="Bonds A."/>
            <person name="Quandt C.A."/>
            <person name="Barry K."/>
            <person name="Liu P."/>
            <person name="Grigoriev I."/>
            <person name="Longcore J.E."/>
            <person name="James T.Y."/>
        </authorList>
    </citation>
    <scope>NUCLEOTIDE SEQUENCE</scope>
    <source>
        <strain evidence="5">JEL0318</strain>
    </source>
</reference>
<comment type="caution">
    <text evidence="5">The sequence shown here is derived from an EMBL/GenBank/DDBJ whole genome shotgun (WGS) entry which is preliminary data.</text>
</comment>
<gene>
    <name evidence="5" type="primary">CMD1</name>
    <name evidence="5" type="ORF">HK097_006066</name>
</gene>
<dbReference type="CDD" id="cd00051">
    <property type="entry name" value="EFh"/>
    <property type="match status" value="1"/>
</dbReference>
<keyword evidence="2" id="KW-0106">Calcium</keyword>
<dbReference type="GO" id="GO:0043226">
    <property type="term" value="C:organelle"/>
    <property type="evidence" value="ECO:0007669"/>
    <property type="project" value="UniProtKB-ARBA"/>
</dbReference>
<feature type="compositionally biased region" description="Low complexity" evidence="3">
    <location>
        <begin position="36"/>
        <end position="60"/>
    </location>
</feature>
<dbReference type="Pfam" id="PF13499">
    <property type="entry name" value="EF-hand_7"/>
    <property type="match status" value="1"/>
</dbReference>
<dbReference type="EMBL" id="JADGJD010002844">
    <property type="protein sequence ID" value="KAJ3027871.1"/>
    <property type="molecule type" value="Genomic_DNA"/>
</dbReference>
<dbReference type="PANTHER" id="PTHR47500">
    <property type="entry name" value="EF-HAND CALCIUM-BINDING DOMAIN-CONTAINING PROTEIN"/>
    <property type="match status" value="1"/>
</dbReference>
<feature type="domain" description="EF-hand" evidence="4">
    <location>
        <begin position="111"/>
        <end position="146"/>
    </location>
</feature>
<dbReference type="PROSITE" id="PS00018">
    <property type="entry name" value="EF_HAND_1"/>
    <property type="match status" value="2"/>
</dbReference>
<evidence type="ECO:0000256" key="2">
    <source>
        <dbReference type="ARBA" id="ARBA00022837"/>
    </source>
</evidence>